<keyword evidence="2" id="KW-1185">Reference proteome</keyword>
<organism evidence="1 2">
    <name type="scientific">Paenibacillus dokdonensis</name>
    <dbReference type="NCBI Taxonomy" id="2567944"/>
    <lineage>
        <taxon>Bacteria</taxon>
        <taxon>Bacillati</taxon>
        <taxon>Bacillota</taxon>
        <taxon>Bacilli</taxon>
        <taxon>Bacillales</taxon>
        <taxon>Paenibacillaceae</taxon>
        <taxon>Paenibacillus</taxon>
    </lineage>
</organism>
<dbReference type="RefSeq" id="WP_326089345.1">
    <property type="nucleotide sequence ID" value="NZ_JARLKZ010000014.1"/>
</dbReference>
<evidence type="ECO:0000313" key="1">
    <source>
        <dbReference type="EMBL" id="MEC0241677.1"/>
    </source>
</evidence>
<name>A0ABU6GRG8_9BACL</name>
<accession>A0ABU6GRG8</accession>
<protein>
    <submittedName>
        <fullName evidence="1">Uncharacterized protein</fullName>
    </submittedName>
</protein>
<comment type="caution">
    <text evidence="1">The sequence shown here is derived from an EMBL/GenBank/DDBJ whole genome shotgun (WGS) entry which is preliminary data.</text>
</comment>
<reference evidence="1 2" key="1">
    <citation type="submission" date="2023-03" db="EMBL/GenBank/DDBJ databases">
        <title>Bacillus Genome Sequencing.</title>
        <authorList>
            <person name="Dunlap C."/>
        </authorList>
    </citation>
    <scope>NUCLEOTIDE SEQUENCE [LARGE SCALE GENOMIC DNA]</scope>
    <source>
        <strain evidence="1 2">BD-525</strain>
    </source>
</reference>
<gene>
    <name evidence="1" type="ORF">P4H66_17815</name>
</gene>
<dbReference type="EMBL" id="JARLKZ010000014">
    <property type="protein sequence ID" value="MEC0241677.1"/>
    <property type="molecule type" value="Genomic_DNA"/>
</dbReference>
<sequence length="220" mass="25116">MVKSLHESIRKTLSSSKEEGAKKQISLIIDERMLQMTDVIVEQFKNLTGGRIASSRNQLIEMAIEEYVQAAADVLLQDHFINIDELVKYKDEVAEVIEESASDDKNLVIFAARNDGFEEVFLNKNQWYSVSIAAKNIPKIRYVACYRGAPYSGITHYAEIDKIEPFEGTKRYIIHFKGQPIPLRNTVRLGNGKVTDVRGKTRYTSLDRLLNSLEISELWT</sequence>
<evidence type="ECO:0000313" key="2">
    <source>
        <dbReference type="Proteomes" id="UP001344632"/>
    </source>
</evidence>
<proteinExistence type="predicted"/>
<dbReference type="Proteomes" id="UP001344632">
    <property type="component" value="Unassembled WGS sequence"/>
</dbReference>